<dbReference type="STRING" id="657014.SAMN04488092_10282"/>
<keyword evidence="1" id="KW-0472">Membrane</keyword>
<keyword evidence="1" id="KW-1133">Transmembrane helix</keyword>
<dbReference type="InterPro" id="IPR007492">
    <property type="entry name" value="LytTR_DNA-bd_dom"/>
</dbReference>
<dbReference type="Proteomes" id="UP000198634">
    <property type="component" value="Unassembled WGS sequence"/>
</dbReference>
<dbReference type="EMBL" id="FOEP01000002">
    <property type="protein sequence ID" value="SEP74148.1"/>
    <property type="molecule type" value="Genomic_DNA"/>
</dbReference>
<name>A0A1H9ADV7_9RHOB</name>
<dbReference type="RefSeq" id="WP_090268076.1">
    <property type="nucleotide sequence ID" value="NZ_FOEP01000002.1"/>
</dbReference>
<evidence type="ECO:0000256" key="1">
    <source>
        <dbReference type="SAM" id="Phobius"/>
    </source>
</evidence>
<organism evidence="3 4">
    <name type="scientific">Thalassovita taeanensis</name>
    <dbReference type="NCBI Taxonomy" id="657014"/>
    <lineage>
        <taxon>Bacteria</taxon>
        <taxon>Pseudomonadati</taxon>
        <taxon>Pseudomonadota</taxon>
        <taxon>Alphaproteobacteria</taxon>
        <taxon>Rhodobacterales</taxon>
        <taxon>Roseobacteraceae</taxon>
        <taxon>Thalassovita</taxon>
    </lineage>
</organism>
<reference evidence="3" key="1">
    <citation type="submission" date="2016-10" db="EMBL/GenBank/DDBJ databases">
        <authorList>
            <person name="de Groot N.N."/>
        </authorList>
    </citation>
    <scope>NUCLEOTIDE SEQUENCE [LARGE SCALE GENOMIC DNA]</scope>
    <source>
        <strain evidence="3">DSM 22007</strain>
    </source>
</reference>
<feature type="transmembrane region" description="Helical" evidence="1">
    <location>
        <begin position="46"/>
        <end position="64"/>
    </location>
</feature>
<keyword evidence="1" id="KW-0812">Transmembrane</keyword>
<gene>
    <name evidence="3" type="ORF">SAMN04488092_10282</name>
</gene>
<dbReference type="AlphaFoldDB" id="A0A1H9ADV7"/>
<protein>
    <submittedName>
        <fullName evidence="3">Transcriptional regulator, LytTR family</fullName>
    </submittedName>
</protein>
<dbReference type="Pfam" id="PF04397">
    <property type="entry name" value="LytTR"/>
    <property type="match status" value="1"/>
</dbReference>
<evidence type="ECO:0000313" key="4">
    <source>
        <dbReference type="Proteomes" id="UP000198634"/>
    </source>
</evidence>
<dbReference type="PROSITE" id="PS50930">
    <property type="entry name" value="HTH_LYTTR"/>
    <property type="match status" value="1"/>
</dbReference>
<accession>A0A1H9ADV7</accession>
<dbReference type="SMART" id="SM00850">
    <property type="entry name" value="LytTR"/>
    <property type="match status" value="1"/>
</dbReference>
<evidence type="ECO:0000313" key="3">
    <source>
        <dbReference type="EMBL" id="SEP74148.1"/>
    </source>
</evidence>
<dbReference type="OrthoDB" id="7028951at2"/>
<feature type="transmembrane region" description="Helical" evidence="1">
    <location>
        <begin position="76"/>
        <end position="103"/>
    </location>
</feature>
<proteinExistence type="predicted"/>
<feature type="domain" description="HTH LytTR-type" evidence="2">
    <location>
        <begin position="186"/>
        <end position="273"/>
    </location>
</feature>
<sequence>MYGVLTRSLRLVLSPVVLAIWVLIALAAAAVGPLDTYSNLTLPQRGLYWGAICGVSVFLANILRELAVKTIPAELMWLRDVLVVIGMTLFFSPFVFFLTLLMIGQSDRVAPSFLKVSVLVALLSTVIQTIKRIHSKASPQSEFLGGETGALGLAHLPTPIEIVPSPPTPEPPRLMRRLPEGAQGPVLHLSARDHFVDVELPYETHSVRMRFVDAIAELDGVEGYCTHRSHWVTSSAVTGAERDNGRLFLRLTSGTLVPVSRTYRPQLEQAGLV</sequence>
<keyword evidence="4" id="KW-1185">Reference proteome</keyword>
<feature type="transmembrane region" description="Helical" evidence="1">
    <location>
        <begin position="12"/>
        <end position="34"/>
    </location>
</feature>
<dbReference type="GO" id="GO:0003677">
    <property type="term" value="F:DNA binding"/>
    <property type="evidence" value="ECO:0007669"/>
    <property type="project" value="InterPro"/>
</dbReference>
<evidence type="ECO:0000259" key="2">
    <source>
        <dbReference type="PROSITE" id="PS50930"/>
    </source>
</evidence>